<evidence type="ECO:0000256" key="1">
    <source>
        <dbReference type="SAM" id="MobiDB-lite"/>
    </source>
</evidence>
<accession>A0A1C6RSL2</accession>
<name>A0A1C6RSL2_9ACTN</name>
<feature type="compositionally biased region" description="Polar residues" evidence="1">
    <location>
        <begin position="287"/>
        <end position="306"/>
    </location>
</feature>
<organism evidence="3 4">
    <name type="scientific">Micromonospora rhizosphaerae</name>
    <dbReference type="NCBI Taxonomy" id="568872"/>
    <lineage>
        <taxon>Bacteria</taxon>
        <taxon>Bacillati</taxon>
        <taxon>Actinomycetota</taxon>
        <taxon>Actinomycetes</taxon>
        <taxon>Micromonosporales</taxon>
        <taxon>Micromonosporaceae</taxon>
        <taxon>Micromonospora</taxon>
    </lineage>
</organism>
<evidence type="ECO:0000256" key="2">
    <source>
        <dbReference type="SAM" id="Phobius"/>
    </source>
</evidence>
<keyword evidence="2" id="KW-0812">Transmembrane</keyword>
<dbReference type="EMBL" id="FMHV01000002">
    <property type="protein sequence ID" value="SCL20159.1"/>
    <property type="molecule type" value="Genomic_DNA"/>
</dbReference>
<dbReference type="Proteomes" id="UP000199413">
    <property type="component" value="Unassembled WGS sequence"/>
</dbReference>
<evidence type="ECO:0000313" key="3">
    <source>
        <dbReference type="EMBL" id="SCL20159.1"/>
    </source>
</evidence>
<dbReference type="AlphaFoldDB" id="A0A1C6RSL2"/>
<reference evidence="4" key="1">
    <citation type="submission" date="2016-06" db="EMBL/GenBank/DDBJ databases">
        <authorList>
            <person name="Varghese N."/>
            <person name="Submissions Spin"/>
        </authorList>
    </citation>
    <scope>NUCLEOTIDE SEQUENCE [LARGE SCALE GENOMIC DNA]</scope>
    <source>
        <strain evidence="4">DSM 45431</strain>
    </source>
</reference>
<proteinExistence type="predicted"/>
<feature type="transmembrane region" description="Helical" evidence="2">
    <location>
        <begin position="240"/>
        <end position="262"/>
    </location>
</feature>
<evidence type="ECO:0000313" key="4">
    <source>
        <dbReference type="Proteomes" id="UP000199413"/>
    </source>
</evidence>
<protein>
    <submittedName>
        <fullName evidence="3">Uncharacterized protein</fullName>
    </submittedName>
</protein>
<dbReference type="STRING" id="568872.GA0070624_1930"/>
<keyword evidence="4" id="KW-1185">Reference proteome</keyword>
<gene>
    <name evidence="3" type="ORF">GA0070624_1930</name>
</gene>
<keyword evidence="2" id="KW-0472">Membrane</keyword>
<feature type="region of interest" description="Disordered" evidence="1">
    <location>
        <begin position="271"/>
        <end position="372"/>
    </location>
</feature>
<keyword evidence="2" id="KW-1133">Transmembrane helix</keyword>
<feature type="compositionally biased region" description="Low complexity" evidence="1">
    <location>
        <begin position="350"/>
        <end position="364"/>
    </location>
</feature>
<feature type="compositionally biased region" description="Low complexity" evidence="1">
    <location>
        <begin position="317"/>
        <end position="326"/>
    </location>
</feature>
<sequence>MKGDPVTATDGTATGWRARWVKRENERRRTAYEAALQEWRRRDDELRRIYARAEEPAEPAEPAAALPLPLDDDEVLVAVQPSAELVEVTARHTAGLPAPELTVVPVEDTGRPPRLPKGVMVVDAGMAVITDRRLILVGRSGIREWPYEWLAGVAHHAKLPLSLLHPHGRGRIQGVAVPHANASAFRLRLTLAYAEAVGEREALLDRLDEAVVAHWHKQPEVPAPATPAEAPAAARLARPVLVAAVAVLVALAATAGAVRWSALDRPVVGMEMDGGVDGDPTDPGEPSPSTGLGTPVSSTPTISPGATGTPVPGRPDPGTTAPTAGPGASGEPNPGRGGPSFSPPQPPDPGDTGNPQPSPSASSPSPIPADRCGAPENPYNYNYCGGSRIYDPEADVCSYFACVETFWEGNGYMVLCNDGLVSMTGMGTQPCGGHGGTKQDVYDA</sequence>